<dbReference type="InterPro" id="IPR001608">
    <property type="entry name" value="Ala_racemase_N"/>
</dbReference>
<evidence type="ECO:0000256" key="2">
    <source>
        <dbReference type="HAMAP-Rule" id="MF_03225"/>
    </source>
</evidence>
<comment type="caution">
    <text evidence="5">The sequence shown here is derived from an EMBL/GenBank/DDBJ whole genome shotgun (WGS) entry which is preliminary data.</text>
</comment>
<sequence>MSLHLYPFLIRTVHSQAQFFNLSRFNTVHHYHRTLAFSARSIATTTITLRTAATAKRLLPSMSTSLEYTPDRAQELVDNLSDVVKRMEQTLQSKGDNAQKARLVAVSKYKPASDILAVYEKSGHCHFGENYVQELEEKSKELPKDIQWHFIGSLQSNKCKIVAAIPNLFVVETVDSAKKASTLDKACVSAARSEPLRIFLQINTSGEDTKSGMLPNEALEVAQHVVSSCPHLKLSGLMTIGSPNPDLDNGENPDFKTLNQCKATIEEALKITDLELSMGMSDDFERALLQGSTNVRIGSTIFGSRPKKTTVQ</sequence>
<organism evidence="5 6">
    <name type="scientific">Lobosporangium transversale</name>
    <dbReference type="NCBI Taxonomy" id="64571"/>
    <lineage>
        <taxon>Eukaryota</taxon>
        <taxon>Fungi</taxon>
        <taxon>Fungi incertae sedis</taxon>
        <taxon>Mucoromycota</taxon>
        <taxon>Mortierellomycotina</taxon>
        <taxon>Mortierellomycetes</taxon>
        <taxon>Mortierellales</taxon>
        <taxon>Mortierellaceae</taxon>
        <taxon>Lobosporangium</taxon>
    </lineage>
</organism>
<keyword evidence="1 2" id="KW-0663">Pyridoxal phosphate</keyword>
<evidence type="ECO:0000313" key="5">
    <source>
        <dbReference type="EMBL" id="ORZ22928.1"/>
    </source>
</evidence>
<dbReference type="GO" id="GO:0030170">
    <property type="term" value="F:pyridoxal phosphate binding"/>
    <property type="evidence" value="ECO:0007669"/>
    <property type="project" value="UniProtKB-UniRule"/>
</dbReference>
<dbReference type="PANTHER" id="PTHR10146">
    <property type="entry name" value="PROLINE SYNTHETASE CO-TRANSCRIBED BACTERIAL HOMOLOG PROTEIN"/>
    <property type="match status" value="1"/>
</dbReference>
<dbReference type="GeneID" id="33569108"/>
<dbReference type="PROSITE" id="PS01211">
    <property type="entry name" value="UPF0001"/>
    <property type="match status" value="1"/>
</dbReference>
<dbReference type="SUPFAM" id="SSF51419">
    <property type="entry name" value="PLP-binding barrel"/>
    <property type="match status" value="1"/>
</dbReference>
<dbReference type="FunFam" id="3.20.20.10:FF:000007">
    <property type="entry name" value="Pyridoxal phosphate homeostasis protein"/>
    <property type="match status" value="1"/>
</dbReference>
<dbReference type="EMBL" id="MCFF01000010">
    <property type="protein sequence ID" value="ORZ22928.1"/>
    <property type="molecule type" value="Genomic_DNA"/>
</dbReference>
<dbReference type="NCBIfam" id="TIGR00044">
    <property type="entry name" value="YggS family pyridoxal phosphate-dependent enzyme"/>
    <property type="match status" value="1"/>
</dbReference>
<dbReference type="InterPro" id="IPR029066">
    <property type="entry name" value="PLP-binding_barrel"/>
</dbReference>
<evidence type="ECO:0000313" key="6">
    <source>
        <dbReference type="Proteomes" id="UP000193648"/>
    </source>
</evidence>
<reference evidence="5 6" key="1">
    <citation type="submission" date="2016-07" db="EMBL/GenBank/DDBJ databases">
        <title>Pervasive Adenine N6-methylation of Active Genes in Fungi.</title>
        <authorList>
            <consortium name="DOE Joint Genome Institute"/>
            <person name="Mondo S.J."/>
            <person name="Dannebaum R.O."/>
            <person name="Kuo R.C."/>
            <person name="Labutti K."/>
            <person name="Haridas S."/>
            <person name="Kuo A."/>
            <person name="Salamov A."/>
            <person name="Ahrendt S.R."/>
            <person name="Lipzen A."/>
            <person name="Sullivan W."/>
            <person name="Andreopoulos W.B."/>
            <person name="Clum A."/>
            <person name="Lindquist E."/>
            <person name="Daum C."/>
            <person name="Ramamoorthy G.K."/>
            <person name="Gryganskyi A."/>
            <person name="Culley D."/>
            <person name="Magnuson J.K."/>
            <person name="James T.Y."/>
            <person name="O'Malley M.A."/>
            <person name="Stajich J.E."/>
            <person name="Spatafora J.W."/>
            <person name="Visel A."/>
            <person name="Grigoriev I.V."/>
        </authorList>
    </citation>
    <scope>NUCLEOTIDE SEQUENCE [LARGE SCALE GENOMIC DNA]</scope>
    <source>
        <strain evidence="5 6">NRRL 3116</strain>
    </source>
</reference>
<comment type="similarity">
    <text evidence="2 3">Belongs to the pyridoxal phosphate-binding protein YggS/PROSC family.</text>
</comment>
<proteinExistence type="inferred from homology"/>
<dbReference type="Gene3D" id="3.20.20.10">
    <property type="entry name" value="Alanine racemase"/>
    <property type="match status" value="1"/>
</dbReference>
<feature type="modified residue" description="N6-(pyridoxal phosphate)lysine" evidence="2">
    <location>
        <position position="108"/>
    </location>
</feature>
<name>A0A1Y2GTX3_9FUNG</name>
<dbReference type="CDD" id="cd06822">
    <property type="entry name" value="PLPDE_III_YBL036c_euk"/>
    <property type="match status" value="1"/>
</dbReference>
<evidence type="ECO:0000256" key="3">
    <source>
        <dbReference type="RuleBase" id="RU004514"/>
    </source>
</evidence>
<keyword evidence="6" id="KW-1185">Reference proteome</keyword>
<accession>A0A1Y2GTX3</accession>
<dbReference type="OrthoDB" id="10264196at2759"/>
<evidence type="ECO:0000256" key="1">
    <source>
        <dbReference type="ARBA" id="ARBA00022898"/>
    </source>
</evidence>
<dbReference type="Pfam" id="PF01168">
    <property type="entry name" value="Ala_racemase_N"/>
    <property type="match status" value="1"/>
</dbReference>
<dbReference type="PANTHER" id="PTHR10146:SF14">
    <property type="entry name" value="PYRIDOXAL PHOSPHATE HOMEOSTASIS PROTEIN"/>
    <property type="match status" value="1"/>
</dbReference>
<dbReference type="STRING" id="64571.A0A1Y2GTX3"/>
<protein>
    <recommendedName>
        <fullName evidence="2">Pyridoxal phosphate homeostasis protein</fullName>
        <shortName evidence="2">PLP homeostasis protein</shortName>
    </recommendedName>
</protein>
<feature type="domain" description="Alanine racemase N-terminal" evidence="4">
    <location>
        <begin position="96"/>
        <end position="306"/>
    </location>
</feature>
<dbReference type="HAMAP" id="MF_02087">
    <property type="entry name" value="PLP_homeostasis"/>
    <property type="match status" value="1"/>
</dbReference>
<comment type="function">
    <text evidence="2">Pyridoxal 5'-phosphate (PLP)-binding protein, which may be involved in intracellular homeostatic regulation of pyridoxal 5'-phosphate (PLP), the active form of vitamin B6.</text>
</comment>
<dbReference type="AlphaFoldDB" id="A0A1Y2GTX3"/>
<dbReference type="InParanoid" id="A0A1Y2GTX3"/>
<dbReference type="InterPro" id="IPR011078">
    <property type="entry name" value="PyrdxlP_homeostasis"/>
</dbReference>
<dbReference type="Proteomes" id="UP000193648">
    <property type="component" value="Unassembled WGS sequence"/>
</dbReference>
<evidence type="ECO:0000259" key="4">
    <source>
        <dbReference type="Pfam" id="PF01168"/>
    </source>
</evidence>
<gene>
    <name evidence="5" type="ORF">BCR41DRAFT_380469</name>
</gene>
<dbReference type="RefSeq" id="XP_021883482.1">
    <property type="nucleotide sequence ID" value="XM_022027265.1"/>
</dbReference>
<dbReference type="FunCoup" id="A0A1Y2GTX3">
    <property type="interactions" value="292"/>
</dbReference>